<sequence>MSPEIQNILEEIDLLNIQEKKDCSLITQEDFSSFIKKDIICVGCRGSLQKFMDKQLEYSKKQQDKIELEGIVVYPDGKIGIKPEYLKNNINIACYLQSRINDAGMSQEDNRCLGIKRQGDGFNLNSKKNYRKINQ</sequence>
<evidence type="ECO:0000313" key="1">
    <source>
        <dbReference type="EMBL" id="KRX04305.1"/>
    </source>
</evidence>
<dbReference type="EMBL" id="LDAU01000119">
    <property type="protein sequence ID" value="KRX04305.1"/>
    <property type="molecule type" value="Genomic_DNA"/>
</dbReference>
<dbReference type="InParanoid" id="A0A0V0QQ52"/>
<gene>
    <name evidence="1" type="ORF">PPERSA_03545</name>
</gene>
<protein>
    <submittedName>
        <fullName evidence="1">Uncharacterized protein</fullName>
    </submittedName>
</protein>
<evidence type="ECO:0000313" key="2">
    <source>
        <dbReference type="Proteomes" id="UP000054937"/>
    </source>
</evidence>
<dbReference type="Proteomes" id="UP000054937">
    <property type="component" value="Unassembled WGS sequence"/>
</dbReference>
<keyword evidence="2" id="KW-1185">Reference proteome</keyword>
<reference evidence="1 2" key="1">
    <citation type="journal article" date="2015" name="Sci. Rep.">
        <title>Genome of the facultative scuticociliatosis pathogen Pseudocohnilembus persalinus provides insight into its virulence through horizontal gene transfer.</title>
        <authorList>
            <person name="Xiong J."/>
            <person name="Wang G."/>
            <person name="Cheng J."/>
            <person name="Tian M."/>
            <person name="Pan X."/>
            <person name="Warren A."/>
            <person name="Jiang C."/>
            <person name="Yuan D."/>
            <person name="Miao W."/>
        </authorList>
    </citation>
    <scope>NUCLEOTIDE SEQUENCE [LARGE SCALE GENOMIC DNA]</scope>
    <source>
        <strain evidence="1">36N120E</strain>
    </source>
</reference>
<dbReference type="AlphaFoldDB" id="A0A0V0QQ52"/>
<dbReference type="OrthoDB" id="2422440at2759"/>
<accession>A0A0V0QQ52</accession>
<name>A0A0V0QQ52_PSEPJ</name>
<organism evidence="1 2">
    <name type="scientific">Pseudocohnilembus persalinus</name>
    <name type="common">Ciliate</name>
    <dbReference type="NCBI Taxonomy" id="266149"/>
    <lineage>
        <taxon>Eukaryota</taxon>
        <taxon>Sar</taxon>
        <taxon>Alveolata</taxon>
        <taxon>Ciliophora</taxon>
        <taxon>Intramacronucleata</taxon>
        <taxon>Oligohymenophorea</taxon>
        <taxon>Scuticociliatia</taxon>
        <taxon>Philasterida</taxon>
        <taxon>Pseudocohnilembidae</taxon>
        <taxon>Pseudocohnilembus</taxon>
    </lineage>
</organism>
<proteinExistence type="predicted"/>
<comment type="caution">
    <text evidence="1">The sequence shown here is derived from an EMBL/GenBank/DDBJ whole genome shotgun (WGS) entry which is preliminary data.</text>
</comment>